<keyword evidence="6" id="KW-0812">Transmembrane</keyword>
<dbReference type="InterPro" id="IPR036179">
    <property type="entry name" value="Ig-like_dom_sf"/>
</dbReference>
<feature type="chain" id="PRO_5044857230" description="Ig-like domain-containing protein" evidence="7">
    <location>
        <begin position="20"/>
        <end position="661"/>
    </location>
</feature>
<keyword evidence="3" id="KW-0677">Repeat</keyword>
<sequence>MKLKYQLAIHSILLCACFSVTMYVTKQDGLKTPAISLVDPCSKFCICDSLDNSAACVVPYNVLHLQKFGYWTLKNLTLFGYFDTPEILPLSPWLQSSLCGVKHLTFEYLLSGILPNNSFVCSTDMVSLILADNNVTALSARSFTGLINLRFLNLSGNAIKEITPDVFRELYSISVIDLSRNELKFLPDGLFSKLKSLEKIDLSKNKLKKLSEIDFLDLISLHELNLQYNDVHHLSTAAVDWLISVDLDRVVKIEGNPLECTCTMAELLTLAQSNESRSSHYSEMTCGGHNNFTGILYKEVDISGLPCDPPEISYISDAQNVLVSDHLQLTCQSIADPAPSIYWITPWGDKFAHSSMLHLLPSDLNVFTNKRYSGILNPVVSNIHTSTDGTLHIDAFRGAFMGNFTCVAYSYVGNSTAYVDVKVYSIFKDVYILSQCIGAAHAGFFLLIGLLTGFIRISIRFCKKHCVCCQKMEKKETGHIEDEVNKDEIYPEVDGDSFGDDNSGTKPPFNSPLQRTPGSSPKKCLTPNSSLERETTLPANIWDTLEEARTRLVDGVGRKVDKVRSHVKSITETSTLKIQHIKETGSLKIQSIRETGSNAAYRVKAGVVLGMEQVKFGVQSIKEFCGTGEMGTQTMSMVSVSTDVDTQERCQIVKLHTVTTV</sequence>
<organism evidence="9 10">
    <name type="scientific">Sinanodonta woodiana</name>
    <name type="common">Chinese pond mussel</name>
    <name type="synonym">Anodonta woodiana</name>
    <dbReference type="NCBI Taxonomy" id="1069815"/>
    <lineage>
        <taxon>Eukaryota</taxon>
        <taxon>Metazoa</taxon>
        <taxon>Spiralia</taxon>
        <taxon>Lophotrochozoa</taxon>
        <taxon>Mollusca</taxon>
        <taxon>Bivalvia</taxon>
        <taxon>Autobranchia</taxon>
        <taxon>Heteroconchia</taxon>
        <taxon>Palaeoheterodonta</taxon>
        <taxon>Unionida</taxon>
        <taxon>Unionoidea</taxon>
        <taxon>Unionidae</taxon>
        <taxon>Unioninae</taxon>
        <taxon>Sinanodonta</taxon>
    </lineage>
</organism>
<evidence type="ECO:0000256" key="1">
    <source>
        <dbReference type="ARBA" id="ARBA00022614"/>
    </source>
</evidence>
<dbReference type="Pfam" id="PF13855">
    <property type="entry name" value="LRR_8"/>
    <property type="match status" value="1"/>
</dbReference>
<evidence type="ECO:0000256" key="2">
    <source>
        <dbReference type="ARBA" id="ARBA00022729"/>
    </source>
</evidence>
<keyword evidence="6" id="KW-1133">Transmembrane helix</keyword>
<dbReference type="InterPro" id="IPR001611">
    <property type="entry name" value="Leu-rich_rpt"/>
</dbReference>
<dbReference type="PROSITE" id="PS51450">
    <property type="entry name" value="LRR"/>
    <property type="match status" value="2"/>
</dbReference>
<dbReference type="InterPro" id="IPR013783">
    <property type="entry name" value="Ig-like_fold"/>
</dbReference>
<dbReference type="SMART" id="SM00082">
    <property type="entry name" value="LRRCT"/>
    <property type="match status" value="1"/>
</dbReference>
<feature type="signal peptide" evidence="7">
    <location>
        <begin position="1"/>
        <end position="19"/>
    </location>
</feature>
<dbReference type="PANTHER" id="PTHR24366">
    <property type="entry name" value="IG(IMMUNOGLOBULIN) AND LRR(LEUCINE RICH REPEAT) DOMAINS"/>
    <property type="match status" value="1"/>
</dbReference>
<dbReference type="InterPro" id="IPR007110">
    <property type="entry name" value="Ig-like_dom"/>
</dbReference>
<dbReference type="InterPro" id="IPR000483">
    <property type="entry name" value="Cys-rich_flank_reg_C"/>
</dbReference>
<keyword evidence="4" id="KW-1015">Disulfide bond</keyword>
<keyword evidence="10" id="KW-1185">Reference proteome</keyword>
<feature type="transmembrane region" description="Helical" evidence="6">
    <location>
        <begin position="430"/>
        <end position="455"/>
    </location>
</feature>
<dbReference type="Gene3D" id="3.80.10.10">
    <property type="entry name" value="Ribonuclease Inhibitor"/>
    <property type="match status" value="1"/>
</dbReference>
<protein>
    <recommendedName>
        <fullName evidence="8">Ig-like domain-containing protein</fullName>
    </recommendedName>
</protein>
<dbReference type="Gene3D" id="2.60.40.10">
    <property type="entry name" value="Immunoglobulins"/>
    <property type="match status" value="1"/>
</dbReference>
<evidence type="ECO:0000313" key="10">
    <source>
        <dbReference type="Proteomes" id="UP001634394"/>
    </source>
</evidence>
<dbReference type="AlphaFoldDB" id="A0ABD3VK51"/>
<accession>A0ABD3VK51</accession>
<dbReference type="SMART" id="SM00369">
    <property type="entry name" value="LRR_TYP"/>
    <property type="match status" value="5"/>
</dbReference>
<evidence type="ECO:0000256" key="7">
    <source>
        <dbReference type="SAM" id="SignalP"/>
    </source>
</evidence>
<dbReference type="SUPFAM" id="SSF48726">
    <property type="entry name" value="Immunoglobulin"/>
    <property type="match status" value="1"/>
</dbReference>
<feature type="domain" description="Ig-like" evidence="8">
    <location>
        <begin position="310"/>
        <end position="424"/>
    </location>
</feature>
<name>A0ABD3VK51_SINWO</name>
<evidence type="ECO:0000256" key="6">
    <source>
        <dbReference type="SAM" id="Phobius"/>
    </source>
</evidence>
<feature type="region of interest" description="Disordered" evidence="5">
    <location>
        <begin position="495"/>
        <end position="531"/>
    </location>
</feature>
<dbReference type="Proteomes" id="UP001634394">
    <property type="component" value="Unassembled WGS sequence"/>
</dbReference>
<evidence type="ECO:0000259" key="8">
    <source>
        <dbReference type="PROSITE" id="PS50835"/>
    </source>
</evidence>
<dbReference type="InterPro" id="IPR003598">
    <property type="entry name" value="Ig_sub2"/>
</dbReference>
<evidence type="ECO:0000256" key="4">
    <source>
        <dbReference type="ARBA" id="ARBA00023157"/>
    </source>
</evidence>
<dbReference type="SUPFAM" id="SSF52058">
    <property type="entry name" value="L domain-like"/>
    <property type="match status" value="1"/>
</dbReference>
<evidence type="ECO:0000313" key="9">
    <source>
        <dbReference type="EMBL" id="KAL3861969.1"/>
    </source>
</evidence>
<dbReference type="PROSITE" id="PS51257">
    <property type="entry name" value="PROKAR_LIPOPROTEIN"/>
    <property type="match status" value="1"/>
</dbReference>
<evidence type="ECO:0000256" key="3">
    <source>
        <dbReference type="ARBA" id="ARBA00022737"/>
    </source>
</evidence>
<dbReference type="InterPro" id="IPR003599">
    <property type="entry name" value="Ig_sub"/>
</dbReference>
<dbReference type="PANTHER" id="PTHR24366:SF96">
    <property type="entry name" value="LEUCINE RICH REPEAT CONTAINING 53"/>
    <property type="match status" value="1"/>
</dbReference>
<reference evidence="9 10" key="1">
    <citation type="submission" date="2024-11" db="EMBL/GenBank/DDBJ databases">
        <title>Chromosome-level genome assembly of the freshwater bivalve Anodonta woodiana.</title>
        <authorList>
            <person name="Chen X."/>
        </authorList>
    </citation>
    <scope>NUCLEOTIDE SEQUENCE [LARGE SCALE GENOMIC DNA]</scope>
    <source>
        <strain evidence="9">MN2024</strain>
        <tissue evidence="9">Gills</tissue>
    </source>
</reference>
<keyword evidence="2 7" id="KW-0732">Signal</keyword>
<keyword evidence="1" id="KW-0433">Leucine-rich repeat</keyword>
<dbReference type="InterPro" id="IPR032675">
    <property type="entry name" value="LRR_dom_sf"/>
</dbReference>
<proteinExistence type="predicted"/>
<dbReference type="InterPro" id="IPR003591">
    <property type="entry name" value="Leu-rich_rpt_typical-subtyp"/>
</dbReference>
<dbReference type="EMBL" id="JBJQND010000011">
    <property type="protein sequence ID" value="KAL3861969.1"/>
    <property type="molecule type" value="Genomic_DNA"/>
</dbReference>
<dbReference type="PROSITE" id="PS50835">
    <property type="entry name" value="IG_LIKE"/>
    <property type="match status" value="1"/>
</dbReference>
<dbReference type="SMART" id="SM00408">
    <property type="entry name" value="IGc2"/>
    <property type="match status" value="1"/>
</dbReference>
<evidence type="ECO:0000256" key="5">
    <source>
        <dbReference type="SAM" id="MobiDB-lite"/>
    </source>
</evidence>
<dbReference type="SMART" id="SM00409">
    <property type="entry name" value="IG"/>
    <property type="match status" value="1"/>
</dbReference>
<keyword evidence="6" id="KW-0472">Membrane</keyword>
<comment type="caution">
    <text evidence="9">The sequence shown here is derived from an EMBL/GenBank/DDBJ whole genome shotgun (WGS) entry which is preliminary data.</text>
</comment>
<gene>
    <name evidence="9" type="ORF">ACJMK2_007975</name>
</gene>